<dbReference type="Proteomes" id="UP000319663">
    <property type="component" value="Unassembled WGS sequence"/>
</dbReference>
<dbReference type="Pfam" id="PF09447">
    <property type="entry name" value="Cnl2_NKP2"/>
    <property type="match status" value="1"/>
</dbReference>
<keyword evidence="1" id="KW-0175">Coiled coil</keyword>
<protein>
    <submittedName>
        <fullName evidence="3">Uncharacterized protein</fullName>
    </submittedName>
</protein>
<feature type="coiled-coil region" evidence="1">
    <location>
        <begin position="117"/>
        <end position="144"/>
    </location>
</feature>
<feature type="region of interest" description="Disordered" evidence="2">
    <location>
        <begin position="69"/>
        <end position="96"/>
    </location>
</feature>
<dbReference type="OrthoDB" id="2311687at2759"/>
<keyword evidence="4" id="KW-1185">Reference proteome</keyword>
<dbReference type="PANTHER" id="PTHR28064:SF1">
    <property type="entry name" value="INNER KINETOCHORE SUBUNIT NKP2"/>
    <property type="match status" value="1"/>
</dbReference>
<dbReference type="InterPro" id="IPR018565">
    <property type="entry name" value="Nkp2/Cnl2"/>
</dbReference>
<sequence length="199" mass="22582">MAPPSEKSVLSNFLLSPASLPTVMSLQKFTELFPKRLRSHPQIRALYRELQQLREQDMELINENIDEEVERGKEQRGELRKASRNRDVESLNENDQREMDIDMRLFGSEPALSSEDYHSLSSLLSEMEAACDDIEREIADVDEEADRILSGLNTTVDEMSDLRYGKHQGPAGQTADDVVDEAVQGLKNLEDSCHRNSTS</sequence>
<evidence type="ECO:0000313" key="3">
    <source>
        <dbReference type="EMBL" id="TQB68291.1"/>
    </source>
</evidence>
<dbReference type="EMBL" id="VIFY01000230">
    <property type="protein sequence ID" value="TQB68291.1"/>
    <property type="molecule type" value="Genomic_DNA"/>
</dbReference>
<evidence type="ECO:0000256" key="1">
    <source>
        <dbReference type="SAM" id="Coils"/>
    </source>
</evidence>
<dbReference type="PANTHER" id="PTHR28064">
    <property type="entry name" value="INNER KINETOCHORE SUBUNIT NKP2"/>
    <property type="match status" value="1"/>
</dbReference>
<gene>
    <name evidence="3" type="ORF">MPDQ_003697</name>
</gene>
<organism evidence="3 4">
    <name type="scientific">Monascus purpureus</name>
    <name type="common">Red mold</name>
    <name type="synonym">Monascus anka</name>
    <dbReference type="NCBI Taxonomy" id="5098"/>
    <lineage>
        <taxon>Eukaryota</taxon>
        <taxon>Fungi</taxon>
        <taxon>Dikarya</taxon>
        <taxon>Ascomycota</taxon>
        <taxon>Pezizomycotina</taxon>
        <taxon>Eurotiomycetes</taxon>
        <taxon>Eurotiomycetidae</taxon>
        <taxon>Eurotiales</taxon>
        <taxon>Aspergillaceae</taxon>
        <taxon>Monascus</taxon>
    </lineage>
</organism>
<feature type="compositionally biased region" description="Basic and acidic residues" evidence="2">
    <location>
        <begin position="70"/>
        <end position="96"/>
    </location>
</feature>
<dbReference type="AlphaFoldDB" id="A0A507QKY4"/>
<evidence type="ECO:0000313" key="4">
    <source>
        <dbReference type="Proteomes" id="UP000319663"/>
    </source>
</evidence>
<dbReference type="GO" id="GO:0007059">
    <property type="term" value="P:chromosome segregation"/>
    <property type="evidence" value="ECO:0007669"/>
    <property type="project" value="TreeGrafter"/>
</dbReference>
<comment type="caution">
    <text evidence="3">The sequence shown here is derived from an EMBL/GenBank/DDBJ whole genome shotgun (WGS) entry which is preliminary data.</text>
</comment>
<proteinExistence type="predicted"/>
<evidence type="ECO:0000256" key="2">
    <source>
        <dbReference type="SAM" id="MobiDB-lite"/>
    </source>
</evidence>
<accession>A0A507QKY4</accession>
<name>A0A507QKY4_MONPU</name>
<dbReference type="STRING" id="5098.A0A507QKY4"/>
<reference evidence="3 4" key="1">
    <citation type="submission" date="2019-06" db="EMBL/GenBank/DDBJ databases">
        <title>Wine fermentation using esterase from Monascus purpureus.</title>
        <authorList>
            <person name="Geng C."/>
            <person name="Zhang Y."/>
        </authorList>
    </citation>
    <scope>NUCLEOTIDE SEQUENCE [LARGE SCALE GENOMIC DNA]</scope>
    <source>
        <strain evidence="3">HQ1</strain>
    </source>
</reference>
<dbReference type="GO" id="GO:0031511">
    <property type="term" value="C:Mis6-Sim4 complex"/>
    <property type="evidence" value="ECO:0007669"/>
    <property type="project" value="TreeGrafter"/>
</dbReference>